<dbReference type="Gene3D" id="1.10.10.10">
    <property type="entry name" value="Winged helix-like DNA-binding domain superfamily/Winged helix DNA-binding domain"/>
    <property type="match status" value="1"/>
</dbReference>
<keyword evidence="1" id="KW-0472">Membrane</keyword>
<dbReference type="RefSeq" id="WP_301245645.1">
    <property type="nucleotide sequence ID" value="NZ_JAROCC010000019.1"/>
</dbReference>
<dbReference type="SUPFAM" id="SSF88659">
    <property type="entry name" value="Sigma3 and sigma4 domains of RNA polymerase sigma factors"/>
    <property type="match status" value="1"/>
</dbReference>
<evidence type="ECO:0000313" key="4">
    <source>
        <dbReference type="Proteomes" id="UP001175097"/>
    </source>
</evidence>
<dbReference type="Proteomes" id="UP001175097">
    <property type="component" value="Unassembled WGS sequence"/>
</dbReference>
<evidence type="ECO:0000256" key="1">
    <source>
        <dbReference type="SAM" id="Phobius"/>
    </source>
</evidence>
<feature type="domain" description="RNA polymerase sigma factor 70 region 4 type 2" evidence="2">
    <location>
        <begin position="96"/>
        <end position="144"/>
    </location>
</feature>
<comment type="caution">
    <text evidence="3">The sequence shown here is derived from an EMBL/GenBank/DDBJ whole genome shotgun (WGS) entry which is preliminary data.</text>
</comment>
<dbReference type="Pfam" id="PF08281">
    <property type="entry name" value="Sigma70_r4_2"/>
    <property type="match status" value="1"/>
</dbReference>
<sequence>MEDLKHRILQGNQEAIKEWVGLYIRSIERFAISYGVALTDAGAVTETVFRNLYHSLEDLNEDQLDEIVLFKNALIELEGLQIDDSLDGLFPFEEDNELHRRLIGLSPELRVPLILFNLHGKSISEIAAILDQSEQQVEHSIKEAYYIFDDPNLEKKLGLLNKSNHRLVLSAKEKNIYKAESVKNPSASVKDTETKVNKRKPFLFWGVGVAMLIGLLFISVIRGDAYQYSSSEKFIEELKASFEQKIDDRFTLMGIEKPMEDTVYHVLDLFGDDPQRAFAQQIQKLKEQLGKEGKIDRKAAEQNYQTLLKESRLPSEMIEELRNNPLTEDREQSHEFMNEFTRKVEQLTNSYMGLLANNYEEILMSADLNADGVVDKDLFLEKIDDYPLDLQNAIKGMETQFFFLGGIKDIVLIYPQFGTPEIIEILNQNLHPDMNVYTYLLSGESLAVMYGSGTMEEKMNALLYIEKELPKTTENDALKDVLYNRYSWLVYNILGIYQYPGLYDDNYSVRQDVRDDWKSFAASDESSPSVQVMQEVLKELENNNWKSTGYDIESYIATQLGKKVEEIWSVKN</sequence>
<accession>A0ABT8JY66</accession>
<reference evidence="3" key="1">
    <citation type="submission" date="2023-03" db="EMBL/GenBank/DDBJ databases">
        <title>MT1 and MT2 Draft Genomes of Novel Species.</title>
        <authorList>
            <person name="Venkateswaran K."/>
        </authorList>
    </citation>
    <scope>NUCLEOTIDE SEQUENCE</scope>
    <source>
        <strain evidence="3">F6_3S_P_2</strain>
    </source>
</reference>
<keyword evidence="1" id="KW-0812">Transmembrane</keyword>
<keyword evidence="4" id="KW-1185">Reference proteome</keyword>
<keyword evidence="1" id="KW-1133">Transmembrane helix</keyword>
<evidence type="ECO:0000313" key="3">
    <source>
        <dbReference type="EMBL" id="MDN4609089.1"/>
    </source>
</evidence>
<name>A0ABT8JY66_9BACL</name>
<organism evidence="3 4">
    <name type="scientific">Sporosarcina highlanderae</name>
    <dbReference type="NCBI Taxonomy" id="3035916"/>
    <lineage>
        <taxon>Bacteria</taxon>
        <taxon>Bacillati</taxon>
        <taxon>Bacillota</taxon>
        <taxon>Bacilli</taxon>
        <taxon>Bacillales</taxon>
        <taxon>Caryophanaceae</taxon>
        <taxon>Sporosarcina</taxon>
    </lineage>
</organism>
<dbReference type="InterPro" id="IPR013324">
    <property type="entry name" value="RNA_pol_sigma_r3/r4-like"/>
</dbReference>
<protein>
    <recommendedName>
        <fullName evidence="2">RNA polymerase sigma factor 70 region 4 type 2 domain-containing protein</fullName>
    </recommendedName>
</protein>
<feature type="transmembrane region" description="Helical" evidence="1">
    <location>
        <begin position="202"/>
        <end position="221"/>
    </location>
</feature>
<dbReference type="InterPro" id="IPR036388">
    <property type="entry name" value="WH-like_DNA-bd_sf"/>
</dbReference>
<dbReference type="EMBL" id="JAROCC010000019">
    <property type="protein sequence ID" value="MDN4609089.1"/>
    <property type="molecule type" value="Genomic_DNA"/>
</dbReference>
<dbReference type="InterPro" id="IPR013249">
    <property type="entry name" value="RNA_pol_sigma70_r4_t2"/>
</dbReference>
<gene>
    <name evidence="3" type="ORF">P5G49_16630</name>
</gene>
<evidence type="ECO:0000259" key="2">
    <source>
        <dbReference type="Pfam" id="PF08281"/>
    </source>
</evidence>
<proteinExistence type="predicted"/>